<comment type="similarity">
    <text evidence="2">Belongs to the membrane fusion protein (MFP) (TC 8.A.1) family.</text>
</comment>
<dbReference type="SUPFAM" id="SSF111369">
    <property type="entry name" value="HlyD-like secretion proteins"/>
    <property type="match status" value="1"/>
</dbReference>
<dbReference type="EMBL" id="CP052766">
    <property type="protein sequence ID" value="QJR81100.1"/>
    <property type="molecule type" value="Genomic_DNA"/>
</dbReference>
<proteinExistence type="inferred from homology"/>
<evidence type="ECO:0000256" key="5">
    <source>
        <dbReference type="ARBA" id="ARBA00023136"/>
    </source>
</evidence>
<dbReference type="Pfam" id="PF25917">
    <property type="entry name" value="BSH_RND"/>
    <property type="match status" value="1"/>
</dbReference>
<sequence length="286" mass="31511">MGTVLRIGVTLLVVVLAVVAGRWVWDQYLHSPWTRDGRVRAQVITIAPDVSGWVTNLAVKDNQQVAKGSPLFTVDTTRYEAAIAEQQAKMENKRYAWELAKHEYERRQNLLNEQAISPEELEAKRINADLAKADYELAAAQLRTAQINLSRTQVSAPVDGTVINLNLRQGNYVNKGAAVVSIVKNDSFYVTGYFEETKLPLIHIGQRATIKLMSGGKNLSGTVVSIGKAIADTNTQGNSQLLPQVQQTFNWVRLAQRIPVDIQLDSIPANAILVAGTTVSVHLETQ</sequence>
<evidence type="ECO:0000259" key="7">
    <source>
        <dbReference type="Pfam" id="PF25876"/>
    </source>
</evidence>
<dbReference type="InterPro" id="IPR050393">
    <property type="entry name" value="MFP_Efflux_Pump"/>
</dbReference>
<keyword evidence="4 6" id="KW-1133">Transmembrane helix</keyword>
<dbReference type="InterPro" id="IPR058624">
    <property type="entry name" value="MdtA-like_HH"/>
</dbReference>
<keyword evidence="3 6" id="KW-0812">Transmembrane</keyword>
<dbReference type="RefSeq" id="WP_075607607.1">
    <property type="nucleotide sequence ID" value="NZ_CP052766.1"/>
</dbReference>
<dbReference type="Gene3D" id="2.40.30.170">
    <property type="match status" value="1"/>
</dbReference>
<evidence type="ECO:0000313" key="10">
    <source>
        <dbReference type="EMBL" id="QJR81100.1"/>
    </source>
</evidence>
<dbReference type="PANTHER" id="PTHR30367">
    <property type="entry name" value="P-HYDROXYBENZOIC ACID EFFLUX PUMP SUBUNIT AAEA-RELATED"/>
    <property type="match status" value="1"/>
</dbReference>
<comment type="subcellular location">
    <subcellularLocation>
        <location evidence="1">Membrane</location>
        <topology evidence="1">Single-pass membrane protein</topology>
    </subcellularLocation>
</comment>
<dbReference type="Pfam" id="PF25963">
    <property type="entry name" value="Beta-barrel_AAEA"/>
    <property type="match status" value="1"/>
</dbReference>
<evidence type="ECO:0000259" key="8">
    <source>
        <dbReference type="Pfam" id="PF25917"/>
    </source>
</evidence>
<dbReference type="InterPro" id="IPR058634">
    <property type="entry name" value="AaeA-lik-b-barrel"/>
</dbReference>
<evidence type="ECO:0000256" key="4">
    <source>
        <dbReference type="ARBA" id="ARBA00022989"/>
    </source>
</evidence>
<organism evidence="10 11">
    <name type="scientific">Alteromonas pelagimontana</name>
    <dbReference type="NCBI Taxonomy" id="1858656"/>
    <lineage>
        <taxon>Bacteria</taxon>
        <taxon>Pseudomonadati</taxon>
        <taxon>Pseudomonadota</taxon>
        <taxon>Gammaproteobacteria</taxon>
        <taxon>Alteromonadales</taxon>
        <taxon>Alteromonadaceae</taxon>
        <taxon>Alteromonas/Salinimonas group</taxon>
        <taxon>Alteromonas</taxon>
    </lineage>
</organism>
<dbReference type="Gene3D" id="1.10.287.470">
    <property type="entry name" value="Helix hairpin bin"/>
    <property type="match status" value="1"/>
</dbReference>
<dbReference type="PANTHER" id="PTHR30367:SF12">
    <property type="entry name" value="P-HYDROXYBENZOIC ACID EFFLUX PUMP SUBUNIT AAEA"/>
    <property type="match status" value="1"/>
</dbReference>
<evidence type="ECO:0000256" key="1">
    <source>
        <dbReference type="ARBA" id="ARBA00004167"/>
    </source>
</evidence>
<feature type="domain" description="p-hydroxybenzoic acid efflux pump subunit AaeA-like beta-barrel" evidence="9">
    <location>
        <begin position="187"/>
        <end position="283"/>
    </location>
</feature>
<dbReference type="AlphaFoldDB" id="A0A6M4MEP4"/>
<keyword evidence="11" id="KW-1185">Reference proteome</keyword>
<reference evidence="10 11" key="2">
    <citation type="submission" date="2020-04" db="EMBL/GenBank/DDBJ databases">
        <title>Complete genome sequence of Alteromonas pelagimontana 5.12T.</title>
        <authorList>
            <person name="Sinha R.K."/>
            <person name="Krishnan K.P."/>
            <person name="Kurian J.P."/>
        </authorList>
    </citation>
    <scope>NUCLEOTIDE SEQUENCE [LARGE SCALE GENOMIC DNA]</scope>
    <source>
        <strain evidence="10 11">5.12</strain>
    </source>
</reference>
<evidence type="ECO:0000259" key="9">
    <source>
        <dbReference type="Pfam" id="PF25963"/>
    </source>
</evidence>
<dbReference type="InterPro" id="IPR006143">
    <property type="entry name" value="RND_pump_MFP"/>
</dbReference>
<dbReference type="KEGG" id="apel:CA267_010070"/>
<evidence type="ECO:0000313" key="11">
    <source>
        <dbReference type="Proteomes" id="UP000219285"/>
    </source>
</evidence>
<evidence type="ECO:0000256" key="2">
    <source>
        <dbReference type="ARBA" id="ARBA00009477"/>
    </source>
</evidence>
<protein>
    <submittedName>
        <fullName evidence="10">HlyD family secretion protein</fullName>
    </submittedName>
</protein>
<gene>
    <name evidence="10" type="ORF">CA267_010070</name>
</gene>
<dbReference type="GO" id="GO:0016020">
    <property type="term" value="C:membrane"/>
    <property type="evidence" value="ECO:0007669"/>
    <property type="project" value="InterPro"/>
</dbReference>
<dbReference type="NCBIfam" id="TIGR01730">
    <property type="entry name" value="RND_mfp"/>
    <property type="match status" value="1"/>
</dbReference>
<dbReference type="GO" id="GO:0022857">
    <property type="term" value="F:transmembrane transporter activity"/>
    <property type="evidence" value="ECO:0007669"/>
    <property type="project" value="InterPro"/>
</dbReference>
<name>A0A6M4MEP4_9ALTE</name>
<dbReference type="OrthoDB" id="9811754at2"/>
<reference evidence="11" key="1">
    <citation type="submission" date="2014-12" db="EMBL/GenBank/DDBJ databases">
        <title>Complete genome sequence of a multi-drug resistant Klebsiella pneumoniae.</title>
        <authorList>
            <person name="Hua X."/>
            <person name="Chen Q."/>
            <person name="Li X."/>
            <person name="Feng Y."/>
            <person name="Ruan Z."/>
            <person name="Yu Y."/>
        </authorList>
    </citation>
    <scope>NUCLEOTIDE SEQUENCE [LARGE SCALE GENOMIC DNA]</scope>
    <source>
        <strain evidence="11">5.12</strain>
    </source>
</reference>
<dbReference type="InterPro" id="IPR058625">
    <property type="entry name" value="MdtA-like_BSH"/>
</dbReference>
<dbReference type="Pfam" id="PF25876">
    <property type="entry name" value="HH_MFP_RND"/>
    <property type="match status" value="1"/>
</dbReference>
<evidence type="ECO:0000256" key="3">
    <source>
        <dbReference type="ARBA" id="ARBA00022692"/>
    </source>
</evidence>
<feature type="domain" description="Multidrug resistance protein MdtA-like barrel-sandwich hybrid" evidence="8">
    <location>
        <begin position="43"/>
        <end position="183"/>
    </location>
</feature>
<dbReference type="Proteomes" id="UP000219285">
    <property type="component" value="Chromosome"/>
</dbReference>
<feature type="transmembrane region" description="Helical" evidence="6">
    <location>
        <begin position="6"/>
        <end position="25"/>
    </location>
</feature>
<accession>A0A6M4MEP4</accession>
<keyword evidence="5 6" id="KW-0472">Membrane</keyword>
<feature type="domain" description="Multidrug resistance protein MdtA-like alpha-helical hairpin" evidence="7">
    <location>
        <begin position="85"/>
        <end position="150"/>
    </location>
</feature>
<evidence type="ECO:0000256" key="6">
    <source>
        <dbReference type="SAM" id="Phobius"/>
    </source>
</evidence>